<protein>
    <submittedName>
        <fullName evidence="1">35354_t:CDS:1</fullName>
    </submittedName>
</protein>
<evidence type="ECO:0000313" key="1">
    <source>
        <dbReference type="EMBL" id="CAG8787202.1"/>
    </source>
</evidence>
<reference evidence="1" key="1">
    <citation type="submission" date="2021-06" db="EMBL/GenBank/DDBJ databases">
        <authorList>
            <person name="Kallberg Y."/>
            <person name="Tangrot J."/>
            <person name="Rosling A."/>
        </authorList>
    </citation>
    <scope>NUCLEOTIDE SEQUENCE</scope>
    <source>
        <strain evidence="1">MA461A</strain>
    </source>
</reference>
<feature type="non-terminal residue" evidence="1">
    <location>
        <position position="1"/>
    </location>
</feature>
<gene>
    <name evidence="1" type="ORF">RPERSI_LOCUS18501</name>
</gene>
<evidence type="ECO:0000313" key="2">
    <source>
        <dbReference type="Proteomes" id="UP000789920"/>
    </source>
</evidence>
<comment type="caution">
    <text evidence="1">The sequence shown here is derived from an EMBL/GenBank/DDBJ whole genome shotgun (WGS) entry which is preliminary data.</text>
</comment>
<sequence length="47" mass="5283">QFWVIQSSGLDTLSEQNVLTEQNTLMIMHDAPVTYQPIITTIFGTIS</sequence>
<accession>A0ACA9RC12</accession>
<keyword evidence="2" id="KW-1185">Reference proteome</keyword>
<dbReference type="Proteomes" id="UP000789920">
    <property type="component" value="Unassembled WGS sequence"/>
</dbReference>
<dbReference type="EMBL" id="CAJVQC010049140">
    <property type="protein sequence ID" value="CAG8787202.1"/>
    <property type="molecule type" value="Genomic_DNA"/>
</dbReference>
<name>A0ACA9RC12_9GLOM</name>
<organism evidence="1 2">
    <name type="scientific">Racocetra persica</name>
    <dbReference type="NCBI Taxonomy" id="160502"/>
    <lineage>
        <taxon>Eukaryota</taxon>
        <taxon>Fungi</taxon>
        <taxon>Fungi incertae sedis</taxon>
        <taxon>Mucoromycota</taxon>
        <taxon>Glomeromycotina</taxon>
        <taxon>Glomeromycetes</taxon>
        <taxon>Diversisporales</taxon>
        <taxon>Gigasporaceae</taxon>
        <taxon>Racocetra</taxon>
    </lineage>
</organism>
<proteinExistence type="predicted"/>